<evidence type="ECO:0000313" key="3">
    <source>
        <dbReference type="Proteomes" id="UP000019087"/>
    </source>
</evidence>
<name>W0NZU8_BUCMP</name>
<dbReference type="InterPro" id="IPR036065">
    <property type="entry name" value="BolA-like_sf"/>
</dbReference>
<reference evidence="2 3" key="1">
    <citation type="journal article" date="2013" name="BMC Genomics">
        <title>Comparative analysis of genome sequences from four strains of the Buchnera aphidicola Mp endosymbion of the green peach aphid, Myzus persicae.</title>
        <authorList>
            <person name="Jiang Z."/>
            <person name="Jones D.H."/>
            <person name="Khuri S."/>
            <person name="Tsinoremas N.F."/>
            <person name="Wyss T."/>
            <person name="Jander G."/>
            <person name="Wilson A.C."/>
        </authorList>
    </citation>
    <scope>NUCLEOTIDE SEQUENCE [LARGE SCALE GENOMIC DNA]</scope>
    <source>
        <strain evidence="3">str. USDA (Myzus persicae)</strain>
    </source>
</reference>
<dbReference type="AlphaFoldDB" id="W0NZU8"/>
<dbReference type="RefSeq" id="WP_025369015.1">
    <property type="nucleotide sequence ID" value="NZ_CP002697.1"/>
</dbReference>
<dbReference type="KEGG" id="bapu:BUMPUSDA_CDS00212"/>
<dbReference type="Proteomes" id="UP000019087">
    <property type="component" value="Chromosome"/>
</dbReference>
<evidence type="ECO:0000313" key="2">
    <source>
        <dbReference type="EMBL" id="AHG60004.1"/>
    </source>
</evidence>
<dbReference type="PATRIC" id="fig|1009856.3.peg.377"/>
<protein>
    <submittedName>
        <fullName evidence="2">Yrba</fullName>
    </submittedName>
</protein>
<sequence length="88" mass="10249">MNNQNIKLLLMKELNLTQAYITGDNNHIKIIAIGNIFKEMSQVKRQQIVYKPLINMITEKNLHAISIISYTDEEWDKNNTSIDNSYHA</sequence>
<comment type="similarity">
    <text evidence="1">Belongs to the BolA/IbaG family.</text>
</comment>
<evidence type="ECO:0000256" key="1">
    <source>
        <dbReference type="RuleBase" id="RU003860"/>
    </source>
</evidence>
<dbReference type="InterPro" id="IPR002634">
    <property type="entry name" value="BolA"/>
</dbReference>
<dbReference type="SUPFAM" id="SSF82657">
    <property type="entry name" value="BolA-like"/>
    <property type="match status" value="1"/>
</dbReference>
<dbReference type="PIRSF" id="PIRSF003113">
    <property type="entry name" value="BolA"/>
    <property type="match status" value="1"/>
</dbReference>
<proteinExistence type="inferred from homology"/>
<dbReference type="HOGENOM" id="CLU_109462_4_1_6"/>
<dbReference type="Pfam" id="PF01722">
    <property type="entry name" value="BolA"/>
    <property type="match status" value="1"/>
</dbReference>
<dbReference type="EMBL" id="CP002697">
    <property type="protein sequence ID" value="AHG60004.1"/>
    <property type="molecule type" value="Genomic_DNA"/>
</dbReference>
<gene>
    <name evidence="2" type="primary">yrba</name>
    <name evidence="2" type="ORF">BUMPUSDA_CDS00212</name>
</gene>
<dbReference type="Gene3D" id="3.30.300.90">
    <property type="entry name" value="BolA-like"/>
    <property type="match status" value="1"/>
</dbReference>
<accession>W0NZU8</accession>
<organism evidence="2 3">
    <name type="scientific">Buchnera aphidicola str. USDA</name>
    <name type="common">Myzus persicae</name>
    <dbReference type="NCBI Taxonomy" id="1009856"/>
    <lineage>
        <taxon>Bacteria</taxon>
        <taxon>Pseudomonadati</taxon>
        <taxon>Pseudomonadota</taxon>
        <taxon>Gammaproteobacteria</taxon>
        <taxon>Enterobacterales</taxon>
        <taxon>Erwiniaceae</taxon>
        <taxon>Buchnera</taxon>
    </lineage>
</organism>